<keyword evidence="1" id="KW-1133">Transmembrane helix</keyword>
<feature type="transmembrane region" description="Helical" evidence="1">
    <location>
        <begin position="320"/>
        <end position="340"/>
    </location>
</feature>
<dbReference type="InterPro" id="IPR050445">
    <property type="entry name" value="Bact_polysacc_biosynth/exp"/>
</dbReference>
<dbReference type="PANTHER" id="PTHR32309">
    <property type="entry name" value="TYROSINE-PROTEIN KINASE"/>
    <property type="match status" value="1"/>
</dbReference>
<dbReference type="AlphaFoldDB" id="A0A5M6CEY4"/>
<evidence type="ECO:0000256" key="1">
    <source>
        <dbReference type="SAM" id="Phobius"/>
    </source>
</evidence>
<protein>
    <recommendedName>
        <fullName evidence="4">Polysaccharide chain length determinant N-terminal domain-containing protein</fullName>
    </recommendedName>
</protein>
<proteinExistence type="predicted"/>
<dbReference type="Proteomes" id="UP000323632">
    <property type="component" value="Unassembled WGS sequence"/>
</dbReference>
<evidence type="ECO:0000313" key="3">
    <source>
        <dbReference type="Proteomes" id="UP000323632"/>
    </source>
</evidence>
<evidence type="ECO:0008006" key="4">
    <source>
        <dbReference type="Google" id="ProtNLM"/>
    </source>
</evidence>
<evidence type="ECO:0000313" key="2">
    <source>
        <dbReference type="EMBL" id="KAA5533758.1"/>
    </source>
</evidence>
<sequence length="350" mass="39662">MRNSDKKEEMTLKEVFTSIQDWLKYFKSKILIILIIAIIGFLLGFLYAYRKPPLYVAKNTFVLDENNGSNGLSGLSALGLDVGGEDARGLFNSSKNILWLYQSNLMLSEVLLTPVSTDNTHKDLLLNLFLKESGLNKVYKGNIFKVGDSLNNLSLEQNAVIKEVVEYVKAPNYMKVEEMPKSNGIITVTVSSKDEKFSKLFCDVLVEIVNSYYIETQTQKISNEIQVLEQKTNYTRALLNNQSVEAATSVDNVPYANPNKTILRVPPQRKQIDIEANRAIYVELVKNLEMKQMLLAQETPLIKQIDVPSYPLSVVTKPKIFYGIVFAIVFGLLTIGFLFVRRLYKKTMNS</sequence>
<gene>
    <name evidence="2" type="ORF">F0919_14600</name>
</gene>
<reference evidence="2 3" key="1">
    <citation type="submission" date="2019-09" db="EMBL/GenBank/DDBJ databases">
        <title>Genome sequence and assembly of Taibaiella sp.</title>
        <authorList>
            <person name="Chhetri G."/>
        </authorList>
    </citation>
    <scope>NUCLEOTIDE SEQUENCE [LARGE SCALE GENOMIC DNA]</scope>
    <source>
        <strain evidence="2 3">KVB11</strain>
    </source>
</reference>
<keyword evidence="1" id="KW-0472">Membrane</keyword>
<keyword evidence="3" id="KW-1185">Reference proteome</keyword>
<comment type="caution">
    <text evidence="2">The sequence shown here is derived from an EMBL/GenBank/DDBJ whole genome shotgun (WGS) entry which is preliminary data.</text>
</comment>
<organism evidence="2 3">
    <name type="scientific">Taibaiella lutea</name>
    <dbReference type="NCBI Taxonomy" id="2608001"/>
    <lineage>
        <taxon>Bacteria</taxon>
        <taxon>Pseudomonadati</taxon>
        <taxon>Bacteroidota</taxon>
        <taxon>Chitinophagia</taxon>
        <taxon>Chitinophagales</taxon>
        <taxon>Chitinophagaceae</taxon>
        <taxon>Taibaiella</taxon>
    </lineage>
</organism>
<feature type="transmembrane region" description="Helical" evidence="1">
    <location>
        <begin position="30"/>
        <end position="49"/>
    </location>
</feature>
<accession>A0A5M6CEY4</accession>
<dbReference type="EMBL" id="VWSH01000003">
    <property type="protein sequence ID" value="KAA5533758.1"/>
    <property type="molecule type" value="Genomic_DNA"/>
</dbReference>
<dbReference type="RefSeq" id="WP_150033504.1">
    <property type="nucleotide sequence ID" value="NZ_VWSH01000003.1"/>
</dbReference>
<name>A0A5M6CEY4_9BACT</name>
<keyword evidence="1" id="KW-0812">Transmembrane</keyword>
<dbReference type="PANTHER" id="PTHR32309:SF31">
    <property type="entry name" value="CAPSULAR EXOPOLYSACCHARIDE FAMILY"/>
    <property type="match status" value="1"/>
</dbReference>